<dbReference type="Proteomes" id="UP001599542">
    <property type="component" value="Unassembled WGS sequence"/>
</dbReference>
<dbReference type="Pfam" id="PF04149">
    <property type="entry name" value="DUF397"/>
    <property type="match status" value="1"/>
</dbReference>
<evidence type="ECO:0000313" key="3">
    <source>
        <dbReference type="Proteomes" id="UP001599542"/>
    </source>
</evidence>
<reference evidence="2 3" key="1">
    <citation type="submission" date="2024-09" db="EMBL/GenBank/DDBJ databases">
        <title>The Natural Products Discovery Center: Release of the First 8490 Sequenced Strains for Exploring Actinobacteria Biosynthetic Diversity.</title>
        <authorList>
            <person name="Kalkreuter E."/>
            <person name="Kautsar S.A."/>
            <person name="Yang D."/>
            <person name="Bader C.D."/>
            <person name="Teijaro C.N."/>
            <person name="Fluegel L."/>
            <person name="Davis C.M."/>
            <person name="Simpson J.R."/>
            <person name="Lauterbach L."/>
            <person name="Steele A.D."/>
            <person name="Gui C."/>
            <person name="Meng S."/>
            <person name="Li G."/>
            <person name="Viehrig K."/>
            <person name="Ye F."/>
            <person name="Su P."/>
            <person name="Kiefer A.F."/>
            <person name="Nichols A."/>
            <person name="Cepeda A.J."/>
            <person name="Yan W."/>
            <person name="Fan B."/>
            <person name="Jiang Y."/>
            <person name="Adhikari A."/>
            <person name="Zheng C.-J."/>
            <person name="Schuster L."/>
            <person name="Cowan T.M."/>
            <person name="Smanski M.J."/>
            <person name="Chevrette M.G."/>
            <person name="De Carvalho L.P.S."/>
            <person name="Shen B."/>
        </authorList>
    </citation>
    <scope>NUCLEOTIDE SEQUENCE [LARGE SCALE GENOMIC DNA]</scope>
    <source>
        <strain evidence="2 3">NPDC058753</strain>
    </source>
</reference>
<comment type="caution">
    <text evidence="2">The sequence shown here is derived from an EMBL/GenBank/DDBJ whole genome shotgun (WGS) entry which is preliminary data.</text>
</comment>
<sequence length="55" mass="5871">MSTASRPSPTELASGLVTWRKSSYSDNQGQGDCIEIAETYTASHGLVAVRDSKNP</sequence>
<proteinExistence type="predicted"/>
<protein>
    <submittedName>
        <fullName evidence="2">DUF397 domain-containing protein</fullName>
    </submittedName>
</protein>
<evidence type="ECO:0000313" key="2">
    <source>
        <dbReference type="EMBL" id="MFE1351180.1"/>
    </source>
</evidence>
<dbReference type="EMBL" id="JBHYPX010000005">
    <property type="protein sequence ID" value="MFE1351180.1"/>
    <property type="molecule type" value="Genomic_DNA"/>
</dbReference>
<organism evidence="2 3">
    <name type="scientific">Kitasatospora phosalacinea</name>
    <dbReference type="NCBI Taxonomy" id="2065"/>
    <lineage>
        <taxon>Bacteria</taxon>
        <taxon>Bacillati</taxon>
        <taxon>Actinomycetota</taxon>
        <taxon>Actinomycetes</taxon>
        <taxon>Kitasatosporales</taxon>
        <taxon>Streptomycetaceae</taxon>
        <taxon>Kitasatospora</taxon>
    </lineage>
</organism>
<accession>A0ABW6GEL6</accession>
<feature type="non-terminal residue" evidence="2">
    <location>
        <position position="55"/>
    </location>
</feature>
<dbReference type="RefSeq" id="WP_380563692.1">
    <property type="nucleotide sequence ID" value="NZ_JBHYPX010000005.1"/>
</dbReference>
<keyword evidence="3" id="KW-1185">Reference proteome</keyword>
<dbReference type="InterPro" id="IPR007278">
    <property type="entry name" value="DUF397"/>
</dbReference>
<evidence type="ECO:0000259" key="1">
    <source>
        <dbReference type="Pfam" id="PF04149"/>
    </source>
</evidence>
<name>A0ABW6GEL6_9ACTN</name>
<gene>
    <name evidence="2" type="ORF">ACFW6T_04240</name>
</gene>
<feature type="domain" description="DUF397" evidence="1">
    <location>
        <begin position="18"/>
        <end position="55"/>
    </location>
</feature>